<dbReference type="AlphaFoldDB" id="A0A0G4IJK0"/>
<dbReference type="GO" id="GO:0005743">
    <property type="term" value="C:mitochondrial inner membrane"/>
    <property type="evidence" value="ECO:0007669"/>
    <property type="project" value="TreeGrafter"/>
</dbReference>
<organism evidence="1 3">
    <name type="scientific">Plasmodiophora brassicae</name>
    <name type="common">Clubroot disease agent</name>
    <dbReference type="NCBI Taxonomy" id="37360"/>
    <lineage>
        <taxon>Eukaryota</taxon>
        <taxon>Sar</taxon>
        <taxon>Rhizaria</taxon>
        <taxon>Endomyxa</taxon>
        <taxon>Phytomyxea</taxon>
        <taxon>Plasmodiophorida</taxon>
        <taxon>Plasmodiophoridae</taxon>
        <taxon>Plasmodiophora</taxon>
    </lineage>
</organism>
<accession>A0A0G4IJK0</accession>
<protein>
    <recommendedName>
        <fullName evidence="5">NADH dehydrogenase [ubiquinone] 1 alpha subcomplex assembly factor 3</fullName>
    </recommendedName>
</protein>
<dbReference type="Proteomes" id="UP000290189">
    <property type="component" value="Unassembled WGS sequence"/>
</dbReference>
<dbReference type="OMA" id="VGCGARI"/>
<dbReference type="Proteomes" id="UP000039324">
    <property type="component" value="Unassembled WGS sequence"/>
</dbReference>
<reference evidence="2 4" key="2">
    <citation type="submission" date="2018-03" db="EMBL/GenBank/DDBJ databases">
        <authorList>
            <person name="Fogelqvist J."/>
        </authorList>
    </citation>
    <scope>NUCLEOTIDE SEQUENCE [LARGE SCALE GENOMIC DNA]</scope>
</reference>
<evidence type="ECO:0000313" key="4">
    <source>
        <dbReference type="Proteomes" id="UP000290189"/>
    </source>
</evidence>
<dbReference type="OrthoDB" id="20681at2759"/>
<dbReference type="EMBL" id="CDSF01000013">
    <property type="protein sequence ID" value="CEO95255.1"/>
    <property type="molecule type" value="Genomic_DNA"/>
</dbReference>
<dbReference type="EMBL" id="OVEO01000005">
    <property type="protein sequence ID" value="SPQ96294.1"/>
    <property type="molecule type" value="Genomic_DNA"/>
</dbReference>
<name>A0A0G4IJK0_PLABS</name>
<dbReference type="GO" id="GO:0032981">
    <property type="term" value="P:mitochondrial respiratory chain complex I assembly"/>
    <property type="evidence" value="ECO:0007669"/>
    <property type="project" value="TreeGrafter"/>
</dbReference>
<reference evidence="1 3" key="1">
    <citation type="submission" date="2015-02" db="EMBL/GenBank/DDBJ databases">
        <authorList>
            <person name="Chooi Y.-H."/>
        </authorList>
    </citation>
    <scope>NUCLEOTIDE SEQUENCE [LARGE SCALE GENOMIC DNA]</scope>
    <source>
        <strain evidence="1">E3</strain>
    </source>
</reference>
<dbReference type="STRING" id="37360.A0A0G4IJK0"/>
<dbReference type="Gene3D" id="3.40.1230.10">
    <property type="entry name" value="MTH938-like"/>
    <property type="match status" value="1"/>
</dbReference>
<geneLocation type="mitochondrion" evidence="2"/>
<dbReference type="InterPro" id="IPR007523">
    <property type="entry name" value="NDUFAF3/AAMDC"/>
</dbReference>
<proteinExistence type="predicted"/>
<dbReference type="PANTHER" id="PTHR21192:SF2">
    <property type="entry name" value="NADH DEHYDROGENASE [UBIQUINONE] 1 ALPHA SUBCOMPLEX ASSEMBLY FACTOR 3"/>
    <property type="match status" value="1"/>
</dbReference>
<keyword evidence="2" id="KW-0496">Mitochondrion</keyword>
<evidence type="ECO:0008006" key="5">
    <source>
        <dbReference type="Google" id="ProtNLM"/>
    </source>
</evidence>
<evidence type="ECO:0000313" key="3">
    <source>
        <dbReference type="Proteomes" id="UP000039324"/>
    </source>
</evidence>
<sequence>MHRSATGLLAAAARRLSSSSSLRSPLDLLNVIAPEGATSRGIKMSVDAYNADGFSVNGVHLHGDVLVFTHAALLWKPASQAITPASLAILPAVTPPIDVMLFGTGDRIVYLPDNVGEFLRSHHIKYEVMSSFHASATFNVLNAEDRQVACLLLRVADTPDTAS</sequence>
<gene>
    <name evidence="1" type="ORF">PBRA_004021</name>
    <name evidence="2" type="ORF">PLBR_LOCUS3509</name>
</gene>
<evidence type="ECO:0000313" key="2">
    <source>
        <dbReference type="EMBL" id="SPQ96294.1"/>
    </source>
</evidence>
<dbReference type="SUPFAM" id="SSF64076">
    <property type="entry name" value="MTH938-like"/>
    <property type="match status" value="1"/>
</dbReference>
<keyword evidence="3" id="KW-1185">Reference proteome</keyword>
<dbReference type="Pfam" id="PF04430">
    <property type="entry name" value="DUF498"/>
    <property type="match status" value="1"/>
</dbReference>
<evidence type="ECO:0000313" key="1">
    <source>
        <dbReference type="EMBL" id="CEO95255.1"/>
    </source>
</evidence>
<dbReference type="InterPro" id="IPR036748">
    <property type="entry name" value="MTH938-like_sf"/>
</dbReference>
<dbReference type="PANTHER" id="PTHR21192">
    <property type="entry name" value="NUCLEAR PROTEIN E3-3"/>
    <property type="match status" value="1"/>
</dbReference>